<name>A0A2J6QYA7_HYAVF</name>
<keyword evidence="2" id="KW-0694">RNA-binding</keyword>
<evidence type="ECO:0000259" key="4">
    <source>
        <dbReference type="SMART" id="SM00322"/>
    </source>
</evidence>
<dbReference type="GO" id="GO:0003723">
    <property type="term" value="F:RNA binding"/>
    <property type="evidence" value="ECO:0007669"/>
    <property type="project" value="UniProtKB-UniRule"/>
</dbReference>
<dbReference type="InterPro" id="IPR004088">
    <property type="entry name" value="KH_dom_type_1"/>
</dbReference>
<dbReference type="InterPro" id="IPR004087">
    <property type="entry name" value="KH_dom"/>
</dbReference>
<feature type="compositionally biased region" description="Polar residues" evidence="3">
    <location>
        <begin position="59"/>
        <end position="70"/>
    </location>
</feature>
<dbReference type="PROSITE" id="PS50084">
    <property type="entry name" value="KH_TYPE_1"/>
    <property type="match status" value="3"/>
</dbReference>
<feature type="compositionally biased region" description="Low complexity" evidence="3">
    <location>
        <begin position="334"/>
        <end position="345"/>
    </location>
</feature>
<dbReference type="Gene3D" id="3.30.1370.10">
    <property type="entry name" value="K Homology domain, type 1"/>
    <property type="match status" value="3"/>
</dbReference>
<feature type="compositionally biased region" description="Gly residues" evidence="3">
    <location>
        <begin position="361"/>
        <end position="370"/>
    </location>
</feature>
<dbReference type="OrthoDB" id="1937934at2759"/>
<dbReference type="EMBL" id="KZ613963">
    <property type="protein sequence ID" value="PMD31240.1"/>
    <property type="molecule type" value="Genomic_DNA"/>
</dbReference>
<dbReference type="InterPro" id="IPR036612">
    <property type="entry name" value="KH_dom_type_1_sf"/>
</dbReference>
<dbReference type="Proteomes" id="UP000235786">
    <property type="component" value="Unassembled WGS sequence"/>
</dbReference>
<evidence type="ECO:0000256" key="1">
    <source>
        <dbReference type="ARBA" id="ARBA00022737"/>
    </source>
</evidence>
<protein>
    <recommendedName>
        <fullName evidence="4">K Homology domain-containing protein</fullName>
    </recommendedName>
</protein>
<feature type="domain" description="K Homology" evidence="4">
    <location>
        <begin position="400"/>
        <end position="470"/>
    </location>
</feature>
<gene>
    <name evidence="5" type="ORF">L207DRAFT_591707</name>
</gene>
<feature type="domain" description="K Homology" evidence="4">
    <location>
        <begin position="118"/>
        <end position="188"/>
    </location>
</feature>
<evidence type="ECO:0000256" key="2">
    <source>
        <dbReference type="PROSITE-ProRule" id="PRU00117"/>
    </source>
</evidence>
<keyword evidence="6" id="KW-1185">Reference proteome</keyword>
<dbReference type="STRING" id="1149755.A0A2J6QYA7"/>
<evidence type="ECO:0000313" key="5">
    <source>
        <dbReference type="EMBL" id="PMD31240.1"/>
    </source>
</evidence>
<reference evidence="5 6" key="1">
    <citation type="submission" date="2016-04" db="EMBL/GenBank/DDBJ databases">
        <title>A degradative enzymes factory behind the ericoid mycorrhizal symbiosis.</title>
        <authorList>
            <consortium name="DOE Joint Genome Institute"/>
            <person name="Martino E."/>
            <person name="Morin E."/>
            <person name="Grelet G."/>
            <person name="Kuo A."/>
            <person name="Kohler A."/>
            <person name="Daghino S."/>
            <person name="Barry K."/>
            <person name="Choi C."/>
            <person name="Cichocki N."/>
            <person name="Clum A."/>
            <person name="Copeland A."/>
            <person name="Hainaut M."/>
            <person name="Haridas S."/>
            <person name="Labutti K."/>
            <person name="Lindquist E."/>
            <person name="Lipzen A."/>
            <person name="Khouja H.-R."/>
            <person name="Murat C."/>
            <person name="Ohm R."/>
            <person name="Olson A."/>
            <person name="Spatafora J."/>
            <person name="Veneault-Fourrey C."/>
            <person name="Henrissat B."/>
            <person name="Grigoriev I."/>
            <person name="Martin F."/>
            <person name="Perotto S."/>
        </authorList>
    </citation>
    <scope>NUCLEOTIDE SEQUENCE [LARGE SCALE GENOMIC DNA]</scope>
    <source>
        <strain evidence="5 6">F</strain>
    </source>
</reference>
<accession>A0A2J6QYA7</accession>
<dbReference type="CDD" id="cd22456">
    <property type="entry name" value="KH-I_Rnc1_rpt2"/>
    <property type="match status" value="1"/>
</dbReference>
<dbReference type="Pfam" id="PF00013">
    <property type="entry name" value="KH_1"/>
    <property type="match status" value="3"/>
</dbReference>
<sequence>MSSSPPAAPTQSTKRPLEDPSSPSAPNDQPEAKRPALDKIVKGDEEEEATLGGIEPAVVSSNGTLKTESPNGAKIEPKDGQGDTFVPDVGSHSIESTAAITTRGPPAGGSTLQHDESNWIHVRSVITSAEAATVIGKGGENVSLIRKMSGAKCTVSDYQKGAVERILTVSGGVDEVAKAFGLIIRTLNNEPLDAASNAQSKSYPLRLLIPHILIGSIIGKGGNRIREIQGHSSARLNASDACLPLSSERSLVVLGVADAVHIAVYYIGSTLFEQLSERFGGPAASAYASRSGGPAGVVPGGMQVVPYVPAPAGGIYGHPDNRRRSDHGHQTPSQAYGQPYAAQGQVPHQQPAVPMHYGGSPAVGGYGGVGPQQPQQPHVGGPQSHAGPPAQPMQGMVPGQPLTQQIFIPNDMVGAIIGKGGAKINEIRQLSGSVIKINEPQDNSNERLVTITGTAECNQMALYMLYSRLESEKHRI</sequence>
<feature type="compositionally biased region" description="Low complexity" evidence="3">
    <location>
        <begin position="371"/>
        <end position="383"/>
    </location>
</feature>
<dbReference type="SMART" id="SM00322">
    <property type="entry name" value="KH"/>
    <property type="match status" value="3"/>
</dbReference>
<feature type="region of interest" description="Disordered" evidence="3">
    <location>
        <begin position="1"/>
        <end position="81"/>
    </location>
</feature>
<dbReference type="AlphaFoldDB" id="A0A2J6QYA7"/>
<proteinExistence type="predicted"/>
<feature type="domain" description="K Homology" evidence="4">
    <location>
        <begin position="201"/>
        <end position="272"/>
    </location>
</feature>
<feature type="region of interest" description="Disordered" evidence="3">
    <location>
        <begin position="313"/>
        <end position="395"/>
    </location>
</feature>
<dbReference type="CDD" id="cd22439">
    <property type="entry name" value="KH-I_PCBP_rpt3"/>
    <property type="match status" value="1"/>
</dbReference>
<dbReference type="PANTHER" id="PTHR10288">
    <property type="entry name" value="KH DOMAIN CONTAINING RNA BINDING PROTEIN"/>
    <property type="match status" value="1"/>
</dbReference>
<dbReference type="CDD" id="cd22455">
    <property type="entry name" value="KH-I_Rnc1_rpt1"/>
    <property type="match status" value="1"/>
</dbReference>
<organism evidence="5 6">
    <name type="scientific">Hyaloscypha variabilis (strain UAMH 11265 / GT02V1 / F)</name>
    <name type="common">Meliniomyces variabilis</name>
    <dbReference type="NCBI Taxonomy" id="1149755"/>
    <lineage>
        <taxon>Eukaryota</taxon>
        <taxon>Fungi</taxon>
        <taxon>Dikarya</taxon>
        <taxon>Ascomycota</taxon>
        <taxon>Pezizomycotina</taxon>
        <taxon>Leotiomycetes</taxon>
        <taxon>Helotiales</taxon>
        <taxon>Hyaloscyphaceae</taxon>
        <taxon>Hyaloscypha</taxon>
        <taxon>Hyaloscypha variabilis</taxon>
    </lineage>
</organism>
<feature type="compositionally biased region" description="Basic and acidic residues" evidence="3">
    <location>
        <begin position="319"/>
        <end position="329"/>
    </location>
</feature>
<dbReference type="SUPFAM" id="SSF54791">
    <property type="entry name" value="Eukaryotic type KH-domain (KH-domain type I)"/>
    <property type="match status" value="3"/>
</dbReference>
<evidence type="ECO:0000256" key="3">
    <source>
        <dbReference type="SAM" id="MobiDB-lite"/>
    </source>
</evidence>
<feature type="compositionally biased region" description="Basic and acidic residues" evidence="3">
    <location>
        <begin position="30"/>
        <end position="43"/>
    </location>
</feature>
<evidence type="ECO:0000313" key="6">
    <source>
        <dbReference type="Proteomes" id="UP000235786"/>
    </source>
</evidence>
<keyword evidence="1" id="KW-0677">Repeat</keyword>